<evidence type="ECO:0000256" key="2">
    <source>
        <dbReference type="ARBA" id="ARBA00022723"/>
    </source>
</evidence>
<reference evidence="10" key="2">
    <citation type="submission" date="2019-02" db="EMBL/GenBank/DDBJ databases">
        <title>Granulicella sibirica sp. nov., a psychrotolerant acidobacterium isolated from an organic soil layer in forested tundra, West Siberia.</title>
        <authorList>
            <person name="Oshkin I.Y."/>
            <person name="Kulichevskaya I.S."/>
            <person name="Rijpstra W.I.C."/>
            <person name="Sinninghe Damste J.S."/>
            <person name="Rakitin A.L."/>
            <person name="Ravin N.V."/>
            <person name="Dedysh S.N."/>
        </authorList>
    </citation>
    <scope>NUCLEOTIDE SEQUENCE [LARGE SCALE GENOMIC DNA]</scope>
    <source>
        <strain evidence="10">AF10</strain>
    </source>
</reference>
<dbReference type="GO" id="GO:0008448">
    <property type="term" value="F:N-acetylglucosamine-6-phosphate deacetylase activity"/>
    <property type="evidence" value="ECO:0007669"/>
    <property type="project" value="InterPro"/>
</dbReference>
<dbReference type="Proteomes" id="UP000289437">
    <property type="component" value="Unassembled WGS sequence"/>
</dbReference>
<evidence type="ECO:0000256" key="1">
    <source>
        <dbReference type="ARBA" id="ARBA00010716"/>
    </source>
</evidence>
<proteinExistence type="inferred from homology"/>
<dbReference type="InterPro" id="IPR032466">
    <property type="entry name" value="Metal_Hydrolase"/>
</dbReference>
<dbReference type="OrthoDB" id="9776488at2"/>
<evidence type="ECO:0000256" key="4">
    <source>
        <dbReference type="PIRNR" id="PIRNR038994"/>
    </source>
</evidence>
<comment type="caution">
    <text evidence="9">The sequence shown here is derived from an EMBL/GenBank/DDBJ whole genome shotgun (WGS) entry which is preliminary data.</text>
</comment>
<comment type="similarity">
    <text evidence="1 4">Belongs to the metallo-dependent hydrolases superfamily. NagA family.</text>
</comment>
<dbReference type="PIRSF" id="PIRSF038994">
    <property type="entry name" value="NagA"/>
    <property type="match status" value="1"/>
</dbReference>
<keyword evidence="3 4" id="KW-0378">Hydrolase</keyword>
<evidence type="ECO:0000259" key="8">
    <source>
        <dbReference type="Pfam" id="PF01979"/>
    </source>
</evidence>
<keyword evidence="10" id="KW-1185">Reference proteome</keyword>
<evidence type="ECO:0000313" key="9">
    <source>
        <dbReference type="EMBL" id="RXH57863.1"/>
    </source>
</evidence>
<feature type="binding site" evidence="7">
    <location>
        <position position="187"/>
    </location>
    <ligand>
        <name>Zn(2+)</name>
        <dbReference type="ChEBI" id="CHEBI:29105"/>
    </ligand>
</feature>
<evidence type="ECO:0000256" key="5">
    <source>
        <dbReference type="PIRSR" id="PIRSR038994-1"/>
    </source>
</evidence>
<sequence>MRTIAGRDPRTGRPIEVTIEDGRISSIRDGDETETAWLSAGLVDLQINGYAGCDLNAEGLTPETVVELTRRVLATGVTTFLATLISAPEKRIVEVLAAIAEARSRDSVAEHMVAGVHMEGPHLSGQDGSRGAHSREFLRPPSLEEFDRWQASSGGLVKMVTVSPHFSEAPPYIAGLRARGVHVSIGHTHCSAEEIRAAAAAGAELSTHLGNGLADPLPRHPNLIWAQLAEDRLTAMLIADGHHLPDDTLTVMLRAKGLERSILVSDAVALAGMPPGRYRAAVGGDVELSADGSLGLAGTRFLAGATKPLKSGVAQVMRVMGTPLWDALRLATANPGRFVGGRGILRVGADADLFRFHIGGSGELDVESTMIQGQEEQSLVG</sequence>
<dbReference type="Gene3D" id="3.20.20.140">
    <property type="entry name" value="Metal-dependent hydrolases"/>
    <property type="match status" value="1"/>
</dbReference>
<dbReference type="PANTHER" id="PTHR11113">
    <property type="entry name" value="N-ACETYLGLUCOSAMINE-6-PHOSPHATE DEACETYLASE"/>
    <property type="match status" value="1"/>
</dbReference>
<dbReference type="Pfam" id="PF01979">
    <property type="entry name" value="Amidohydro_1"/>
    <property type="match status" value="1"/>
</dbReference>
<dbReference type="GO" id="GO:0046872">
    <property type="term" value="F:metal ion binding"/>
    <property type="evidence" value="ECO:0007669"/>
    <property type="project" value="UniProtKB-KW"/>
</dbReference>
<dbReference type="RefSeq" id="WP_128911969.1">
    <property type="nucleotide sequence ID" value="NZ_RDSM01000001.1"/>
</dbReference>
<feature type="domain" description="Amidohydrolase-related" evidence="8">
    <location>
        <begin position="38"/>
        <end position="374"/>
    </location>
</feature>
<feature type="binding site" evidence="6">
    <location>
        <position position="219"/>
    </location>
    <ligand>
        <name>substrate</name>
    </ligand>
</feature>
<dbReference type="GO" id="GO:0006046">
    <property type="term" value="P:N-acetylglucosamine catabolic process"/>
    <property type="evidence" value="ECO:0007669"/>
    <property type="project" value="TreeGrafter"/>
</dbReference>
<evidence type="ECO:0000256" key="6">
    <source>
        <dbReference type="PIRSR" id="PIRSR038994-2"/>
    </source>
</evidence>
<dbReference type="PANTHER" id="PTHR11113:SF14">
    <property type="entry name" value="N-ACETYLGLUCOSAMINE-6-PHOSPHATE DEACETYLASE"/>
    <property type="match status" value="1"/>
</dbReference>
<feature type="binding site" evidence="7">
    <location>
        <position position="119"/>
    </location>
    <ligand>
        <name>Zn(2+)</name>
        <dbReference type="ChEBI" id="CHEBI:29105"/>
    </ligand>
</feature>
<keyword evidence="4" id="KW-0119">Carbohydrate metabolism</keyword>
<keyword evidence="2 7" id="KW-0479">Metal-binding</keyword>
<comment type="cofactor">
    <cofactor evidence="7">
        <name>a divalent metal cation</name>
        <dbReference type="ChEBI" id="CHEBI:60240"/>
    </cofactor>
    <text evidence="7">Binds 1 divalent metal cation per subunit.</text>
</comment>
<feature type="binding site" evidence="6">
    <location>
        <position position="132"/>
    </location>
    <ligand>
        <name>substrate</name>
    </ligand>
</feature>
<evidence type="ECO:0000313" key="10">
    <source>
        <dbReference type="Proteomes" id="UP000289437"/>
    </source>
</evidence>
<dbReference type="EMBL" id="RDSM01000001">
    <property type="protein sequence ID" value="RXH57863.1"/>
    <property type="molecule type" value="Genomic_DNA"/>
</dbReference>
<dbReference type="SUPFAM" id="SSF51556">
    <property type="entry name" value="Metallo-dependent hydrolases"/>
    <property type="match status" value="1"/>
</dbReference>
<feature type="active site" description="Proton donor/acceptor" evidence="5">
    <location>
        <position position="266"/>
    </location>
</feature>
<dbReference type="AlphaFoldDB" id="A0A4Q0T2M3"/>
<reference evidence="9 10" key="1">
    <citation type="submission" date="2018-11" db="EMBL/GenBank/DDBJ databases">
        <authorList>
            <person name="Mardanov A.V."/>
            <person name="Ravin N.V."/>
            <person name="Dedysh S.N."/>
        </authorList>
    </citation>
    <scope>NUCLEOTIDE SEQUENCE [LARGE SCALE GENOMIC DNA]</scope>
    <source>
        <strain evidence="9 10">AF10</strain>
    </source>
</reference>
<evidence type="ECO:0000256" key="3">
    <source>
        <dbReference type="ARBA" id="ARBA00022801"/>
    </source>
</evidence>
<feature type="binding site" evidence="6">
    <location>
        <begin position="302"/>
        <end position="304"/>
    </location>
    <ligand>
        <name>substrate</name>
    </ligand>
</feature>
<feature type="binding site" evidence="7">
    <location>
        <position position="208"/>
    </location>
    <ligand>
        <name>Zn(2+)</name>
        <dbReference type="ChEBI" id="CHEBI:29105"/>
    </ligand>
</feature>
<evidence type="ECO:0000256" key="7">
    <source>
        <dbReference type="PIRSR" id="PIRSR038994-3"/>
    </source>
</evidence>
<protein>
    <submittedName>
        <fullName evidence="9">N-acetylglucosamine-6-phosphate deacetylase</fullName>
    </submittedName>
</protein>
<feature type="binding site" evidence="6">
    <location>
        <begin position="211"/>
        <end position="212"/>
    </location>
    <ligand>
        <name>substrate</name>
    </ligand>
</feature>
<name>A0A4Q0T2M3_9BACT</name>
<feature type="binding site" evidence="6">
    <location>
        <position position="243"/>
    </location>
    <ligand>
        <name>substrate</name>
    </ligand>
</feature>
<gene>
    <name evidence="9" type="ORF">GRAN_1173</name>
</gene>
<organism evidence="9 10">
    <name type="scientific">Granulicella sibirica</name>
    <dbReference type="NCBI Taxonomy" id="2479048"/>
    <lineage>
        <taxon>Bacteria</taxon>
        <taxon>Pseudomonadati</taxon>
        <taxon>Acidobacteriota</taxon>
        <taxon>Terriglobia</taxon>
        <taxon>Terriglobales</taxon>
        <taxon>Acidobacteriaceae</taxon>
        <taxon>Granulicella</taxon>
    </lineage>
</organism>
<accession>A0A4Q0T2M3</accession>
<dbReference type="InterPro" id="IPR006680">
    <property type="entry name" value="Amidohydro-rel"/>
</dbReference>
<dbReference type="InterPro" id="IPR003764">
    <property type="entry name" value="GlcNAc_6-P_deAcase"/>
</dbReference>